<dbReference type="AlphaFoldDB" id="F3ZVW0"/>
<reference evidence="1 2" key="2">
    <citation type="journal article" date="2011" name="Stand. Genomic Sci.">
        <title>Complete genome sequence of Mahella australiensis type strain (50-1 BON).</title>
        <authorList>
            <person name="Sikorski J."/>
            <person name="Teshima H."/>
            <person name="Nolan M."/>
            <person name="Lucas S."/>
            <person name="Hammon N."/>
            <person name="Deshpande S."/>
            <person name="Cheng J.F."/>
            <person name="Pitluck S."/>
            <person name="Liolios K."/>
            <person name="Pagani I."/>
            <person name="Ivanova N."/>
            <person name="Huntemann M."/>
            <person name="Mavromatis K."/>
            <person name="Ovchinikova G."/>
            <person name="Pati A."/>
            <person name="Tapia R."/>
            <person name="Han C."/>
            <person name="Goodwin L."/>
            <person name="Chen A."/>
            <person name="Palaniappan K."/>
            <person name="Land M."/>
            <person name="Hauser L."/>
            <person name="Ngatchou-Djao O.D."/>
            <person name="Rohde M."/>
            <person name="Pukall R."/>
            <person name="Spring S."/>
            <person name="Abt B."/>
            <person name="Goker M."/>
            <person name="Detter J.C."/>
            <person name="Woyke T."/>
            <person name="Bristow J."/>
            <person name="Markowitz V."/>
            <person name="Hugenholtz P."/>
            <person name="Eisen J.A."/>
            <person name="Kyrpides N.C."/>
            <person name="Klenk H.P."/>
            <person name="Lapidus A."/>
        </authorList>
    </citation>
    <scope>NUCLEOTIDE SEQUENCE [LARGE SCALE GENOMIC DNA]</scope>
    <source>
        <strain evidence="2">DSM 15567 / CIP 107919 / 50-1 BON</strain>
    </source>
</reference>
<dbReference type="HOGENOM" id="CLU_2523591_0_0_9"/>
<protein>
    <recommendedName>
        <fullName evidence="3">Glycosyl transferase family 2</fullName>
    </recommendedName>
</protein>
<dbReference type="eggNOG" id="COG0463">
    <property type="taxonomic scope" value="Bacteria"/>
</dbReference>
<dbReference type="RefSeq" id="WP_013779768.1">
    <property type="nucleotide sequence ID" value="NC_015520.1"/>
</dbReference>
<sequence length="84" mass="9475">MSDTLRIALIPAYKPEPILVDLAGQLKAQGMQVVVVDDGSGKEYKRTFAATACYVTIIWHGKNQAWLLNSHQVDNFEIKPKIYR</sequence>
<dbReference type="STRING" id="697281.Mahau_0111"/>
<dbReference type="OrthoDB" id="9810303at2"/>
<gene>
    <name evidence="1" type="ordered locus">Mahau_0111</name>
</gene>
<evidence type="ECO:0008006" key="3">
    <source>
        <dbReference type="Google" id="ProtNLM"/>
    </source>
</evidence>
<evidence type="ECO:0000313" key="2">
    <source>
        <dbReference type="Proteomes" id="UP000008457"/>
    </source>
</evidence>
<proteinExistence type="predicted"/>
<evidence type="ECO:0000313" key="1">
    <source>
        <dbReference type="EMBL" id="AEE95334.1"/>
    </source>
</evidence>
<keyword evidence="2" id="KW-1185">Reference proteome</keyword>
<reference evidence="2" key="1">
    <citation type="submission" date="2010-11" db="EMBL/GenBank/DDBJ databases">
        <title>The complete genome of Mahella australiensis DSM 15567.</title>
        <authorList>
            <consortium name="US DOE Joint Genome Institute (JGI-PGF)"/>
            <person name="Lucas S."/>
            <person name="Copeland A."/>
            <person name="Lapidus A."/>
            <person name="Bruce D."/>
            <person name="Goodwin L."/>
            <person name="Pitluck S."/>
            <person name="Kyrpides N."/>
            <person name="Mavromatis K."/>
            <person name="Pagani I."/>
            <person name="Ivanova N."/>
            <person name="Teshima H."/>
            <person name="Brettin T."/>
            <person name="Detter J.C."/>
            <person name="Han C."/>
            <person name="Tapia R."/>
            <person name="Land M."/>
            <person name="Hauser L."/>
            <person name="Markowitz V."/>
            <person name="Cheng J.-F."/>
            <person name="Hugenholtz P."/>
            <person name="Woyke T."/>
            <person name="Wu D."/>
            <person name="Spring S."/>
            <person name="Pukall R."/>
            <person name="Steenblock K."/>
            <person name="Schneider S."/>
            <person name="Klenk H.-P."/>
            <person name="Eisen J.A."/>
        </authorList>
    </citation>
    <scope>NUCLEOTIDE SEQUENCE [LARGE SCALE GENOMIC DNA]</scope>
    <source>
        <strain evidence="2">DSM 15567 / CIP 107919 / 50-1 BON</strain>
    </source>
</reference>
<organism evidence="1 2">
    <name type="scientific">Mahella australiensis (strain DSM 15567 / CIP 107919 / 50-1 BON)</name>
    <dbReference type="NCBI Taxonomy" id="697281"/>
    <lineage>
        <taxon>Bacteria</taxon>
        <taxon>Bacillati</taxon>
        <taxon>Bacillota</taxon>
        <taxon>Clostridia</taxon>
        <taxon>Thermoanaerobacterales</taxon>
        <taxon>Thermoanaerobacterales Family IV. Incertae Sedis</taxon>
        <taxon>Mahella</taxon>
    </lineage>
</organism>
<dbReference type="EMBL" id="CP002360">
    <property type="protein sequence ID" value="AEE95334.1"/>
    <property type="molecule type" value="Genomic_DNA"/>
</dbReference>
<accession>F3ZVW0</accession>
<name>F3ZVW0_MAHA5</name>
<dbReference type="KEGG" id="mas:Mahau_0111"/>
<dbReference type="Proteomes" id="UP000008457">
    <property type="component" value="Chromosome"/>
</dbReference>